<dbReference type="RefSeq" id="XP_066652834.1">
    <property type="nucleotide sequence ID" value="XM_066796394.1"/>
</dbReference>
<accession>A0ABR1LGJ2</accession>
<protein>
    <submittedName>
        <fullName evidence="1">Uncharacterized protein</fullName>
    </submittedName>
</protein>
<evidence type="ECO:0000313" key="1">
    <source>
        <dbReference type="EMBL" id="KAK7533795.1"/>
    </source>
</evidence>
<evidence type="ECO:0000313" key="2">
    <source>
        <dbReference type="Proteomes" id="UP001360953"/>
    </source>
</evidence>
<sequence length="212" mass="22754">MDRLADCLPIFFPLRGGSSASPALLCSAGGASLQEMVFPPPVCTHASQPPLDKTTPFADTFPPGPRPSIPTYKRSLIPPAPSHAYTNPRTHTQHTFSCGMYVGTTAQRYGTVRYSPKARPVCERTHALFPTPDHLPFRTRANVRHCWRSLACAAVGRPSAAPDAHALHPSAHSRLVSAAERARLACWLRVTAGSGSRMGPIALGAAPCIDRQ</sequence>
<dbReference type="EMBL" id="JBBPEH010000009">
    <property type="protein sequence ID" value="KAK7533795.1"/>
    <property type="molecule type" value="Genomic_DNA"/>
</dbReference>
<proteinExistence type="predicted"/>
<comment type="caution">
    <text evidence="1">The sequence shown here is derived from an EMBL/GenBank/DDBJ whole genome shotgun (WGS) entry which is preliminary data.</text>
</comment>
<organism evidence="1 2">
    <name type="scientific">Phyllosticta citribraziliensis</name>
    <dbReference type="NCBI Taxonomy" id="989973"/>
    <lineage>
        <taxon>Eukaryota</taxon>
        <taxon>Fungi</taxon>
        <taxon>Dikarya</taxon>
        <taxon>Ascomycota</taxon>
        <taxon>Pezizomycotina</taxon>
        <taxon>Dothideomycetes</taxon>
        <taxon>Dothideomycetes incertae sedis</taxon>
        <taxon>Botryosphaeriales</taxon>
        <taxon>Phyllostictaceae</taxon>
        <taxon>Phyllosticta</taxon>
    </lineage>
</organism>
<gene>
    <name evidence="1" type="ORF">J3D65DRAFT_457032</name>
</gene>
<name>A0ABR1LGJ2_9PEZI</name>
<dbReference type="Proteomes" id="UP001360953">
    <property type="component" value="Unassembled WGS sequence"/>
</dbReference>
<keyword evidence="2" id="KW-1185">Reference proteome</keyword>
<reference evidence="1 2" key="1">
    <citation type="submission" date="2024-04" db="EMBL/GenBank/DDBJ databases">
        <title>Phyllosticta paracitricarpa is synonymous to the EU quarantine fungus P. citricarpa based on phylogenomic analyses.</title>
        <authorList>
            <consortium name="Lawrence Berkeley National Laboratory"/>
            <person name="Van ingen-buijs V.A."/>
            <person name="Van westerhoven A.C."/>
            <person name="Haridas S."/>
            <person name="Skiadas P."/>
            <person name="Martin F."/>
            <person name="Groenewald J.Z."/>
            <person name="Crous P.W."/>
            <person name="Seidl M.F."/>
        </authorList>
    </citation>
    <scope>NUCLEOTIDE SEQUENCE [LARGE SCALE GENOMIC DNA]</scope>
    <source>
        <strain evidence="1 2">CPC 17464</strain>
    </source>
</reference>
<dbReference type="GeneID" id="92029300"/>